<dbReference type="AlphaFoldDB" id="A0A6A6PWV6"/>
<reference evidence="1" key="1">
    <citation type="journal article" date="2020" name="Stud. Mycol.">
        <title>101 Dothideomycetes genomes: a test case for predicting lifestyles and emergence of pathogens.</title>
        <authorList>
            <person name="Haridas S."/>
            <person name="Albert R."/>
            <person name="Binder M."/>
            <person name="Bloem J."/>
            <person name="Labutti K."/>
            <person name="Salamov A."/>
            <person name="Andreopoulos B."/>
            <person name="Baker S."/>
            <person name="Barry K."/>
            <person name="Bills G."/>
            <person name="Bluhm B."/>
            <person name="Cannon C."/>
            <person name="Castanera R."/>
            <person name="Culley D."/>
            <person name="Daum C."/>
            <person name="Ezra D."/>
            <person name="Gonzalez J."/>
            <person name="Henrissat B."/>
            <person name="Kuo A."/>
            <person name="Liang C."/>
            <person name="Lipzen A."/>
            <person name="Lutzoni F."/>
            <person name="Magnuson J."/>
            <person name="Mondo S."/>
            <person name="Nolan M."/>
            <person name="Ohm R."/>
            <person name="Pangilinan J."/>
            <person name="Park H.-J."/>
            <person name="Ramirez L."/>
            <person name="Alfaro M."/>
            <person name="Sun H."/>
            <person name="Tritt A."/>
            <person name="Yoshinaga Y."/>
            <person name="Zwiers L.-H."/>
            <person name="Turgeon B."/>
            <person name="Goodwin S."/>
            <person name="Spatafora J."/>
            <person name="Crous P."/>
            <person name="Grigoriev I."/>
        </authorList>
    </citation>
    <scope>NUCLEOTIDE SEQUENCE</scope>
    <source>
        <strain evidence="1">CBS 113389</strain>
    </source>
</reference>
<protein>
    <submittedName>
        <fullName evidence="1">Uncharacterized protein</fullName>
    </submittedName>
</protein>
<accession>A0A6A6PWV6</accession>
<name>A0A6A6PWV6_9PEZI</name>
<keyword evidence="2" id="KW-1185">Reference proteome</keyword>
<proteinExistence type="predicted"/>
<evidence type="ECO:0000313" key="2">
    <source>
        <dbReference type="Proteomes" id="UP000799767"/>
    </source>
</evidence>
<dbReference type="EMBL" id="MU001634">
    <property type="protein sequence ID" value="KAF2484231.1"/>
    <property type="molecule type" value="Genomic_DNA"/>
</dbReference>
<dbReference type="Proteomes" id="UP000799767">
    <property type="component" value="Unassembled WGS sequence"/>
</dbReference>
<dbReference type="GeneID" id="54474270"/>
<sequence length="193" mass="22372">MAHPAVNDTATNLADEVFHTLIDRKPERTATHRSGRIGRTLRHLLTTTDHETYKHYRGLYLGLKQKRERGERRFKTSDKDDMLWVSDAALSLVRRLAGVKAPTRKTASKAKSGKDCLQAQVAHMKKEPDKYTAETKARTRRYWNILQRQGEMALARHLKRCFIKLGLHKSLKVREYWMQCNQPFVALGTFLRG</sequence>
<organism evidence="1 2">
    <name type="scientific">Neohortaea acidophila</name>
    <dbReference type="NCBI Taxonomy" id="245834"/>
    <lineage>
        <taxon>Eukaryota</taxon>
        <taxon>Fungi</taxon>
        <taxon>Dikarya</taxon>
        <taxon>Ascomycota</taxon>
        <taxon>Pezizomycotina</taxon>
        <taxon>Dothideomycetes</taxon>
        <taxon>Dothideomycetidae</taxon>
        <taxon>Mycosphaerellales</taxon>
        <taxon>Teratosphaeriaceae</taxon>
        <taxon>Neohortaea</taxon>
    </lineage>
</organism>
<dbReference type="RefSeq" id="XP_033590801.1">
    <property type="nucleotide sequence ID" value="XM_033733268.1"/>
</dbReference>
<gene>
    <name evidence="1" type="ORF">BDY17DRAFT_295263</name>
</gene>
<evidence type="ECO:0000313" key="1">
    <source>
        <dbReference type="EMBL" id="KAF2484231.1"/>
    </source>
</evidence>